<dbReference type="PANTHER" id="PTHR14614">
    <property type="entry name" value="HEPATOCELLULAR CARCINOMA-ASSOCIATED ANTIGEN"/>
    <property type="match status" value="1"/>
</dbReference>
<dbReference type="Gene3D" id="3.40.50.150">
    <property type="entry name" value="Vaccinia Virus protein VP39"/>
    <property type="match status" value="1"/>
</dbReference>
<dbReference type="EMBL" id="LN483345">
    <property type="protein sequence ID" value="CDZ98415.1"/>
    <property type="molecule type" value="Genomic_DNA"/>
</dbReference>
<sequence>MSESIDQDPLDLFESSLPPLFEQPIIAHSSSFSNIYVHEHPLLPFPIKLGFPNPPARLNNLQAQYLWPSGIYLSHLILTGVVDLGREGQGKGRVLELGAGMGLPGIMALVSMALDLEQTEEKVELESGTSCLGKTPTIPTKDDMVESQEELGTVVATDFGDSGICDILRENYLLVLDTLTSYIRSQSQPQSQSRAKVKQNPGWEVLGYEWGTDPASLLVAPSGQIPRKYSTLLLSDTLFHTSSHLSLLQSIYSLLEPIHGKAYITAGFHGGSRGTVDRFLELARTGGCLVRELNVVKWDPRTESWADVENKVEGEYGEGVVWSGLLTLNDKS</sequence>
<protein>
    <submittedName>
        <fullName evidence="1">Nicotinamide N-methyltransferase-like</fullName>
    </submittedName>
</protein>
<organism evidence="1">
    <name type="scientific">Phaffia rhodozyma</name>
    <name type="common">Yeast</name>
    <name type="synonym">Xanthophyllomyces dendrorhous</name>
    <dbReference type="NCBI Taxonomy" id="264483"/>
    <lineage>
        <taxon>Eukaryota</taxon>
        <taxon>Fungi</taxon>
        <taxon>Dikarya</taxon>
        <taxon>Basidiomycota</taxon>
        <taxon>Agaricomycotina</taxon>
        <taxon>Tremellomycetes</taxon>
        <taxon>Cystofilobasidiales</taxon>
        <taxon>Mrakiaceae</taxon>
        <taxon>Phaffia</taxon>
    </lineage>
</organism>
<dbReference type="AlphaFoldDB" id="A0A0F7SJ32"/>
<evidence type="ECO:0000313" key="1">
    <source>
        <dbReference type="EMBL" id="CDZ98415.1"/>
    </source>
</evidence>
<dbReference type="InterPro" id="IPR029063">
    <property type="entry name" value="SAM-dependent_MTases_sf"/>
</dbReference>
<proteinExistence type="predicted"/>
<dbReference type="InterPro" id="IPR019410">
    <property type="entry name" value="Methyltransf_16"/>
</dbReference>
<name>A0A0F7SJ32_PHARH</name>
<keyword evidence="1" id="KW-0489">Methyltransferase</keyword>
<accession>A0A0F7SJ32</accession>
<dbReference type="GO" id="GO:0032259">
    <property type="term" value="P:methylation"/>
    <property type="evidence" value="ECO:0007669"/>
    <property type="project" value="UniProtKB-KW"/>
</dbReference>
<reference evidence="1" key="1">
    <citation type="submission" date="2014-08" db="EMBL/GenBank/DDBJ databases">
        <authorList>
            <person name="Sharma Rahul"/>
            <person name="Thines Marco"/>
        </authorList>
    </citation>
    <scope>NUCLEOTIDE SEQUENCE</scope>
</reference>
<keyword evidence="1" id="KW-0808">Transferase</keyword>
<dbReference type="GO" id="GO:0008757">
    <property type="term" value="F:S-adenosylmethionine-dependent methyltransferase activity"/>
    <property type="evidence" value="ECO:0007669"/>
    <property type="project" value="UniProtKB-ARBA"/>
</dbReference>
<dbReference type="Pfam" id="PF10294">
    <property type="entry name" value="Methyltransf_16"/>
    <property type="match status" value="1"/>
</dbReference>